<dbReference type="HOGENOM" id="CLU_3307438_0_0_9"/>
<reference evidence="1 2" key="1">
    <citation type="submission" date="2009-01" db="EMBL/GenBank/DDBJ databases">
        <authorList>
            <person name="Fulton L."/>
            <person name="Clifton S."/>
            <person name="Fulton B."/>
            <person name="Xu J."/>
            <person name="Minx P."/>
            <person name="Pepin K.H."/>
            <person name="Johnson M."/>
            <person name="Bhonagiri V."/>
            <person name="Nash W.E."/>
            <person name="Mardis E.R."/>
            <person name="Wilson R.K."/>
        </authorList>
    </citation>
    <scope>NUCLEOTIDE SEQUENCE [LARGE SCALE GENOMIC DNA]</scope>
    <source>
        <strain evidence="1 2">DSM 5476</strain>
    </source>
</reference>
<dbReference type="Proteomes" id="UP000003340">
    <property type="component" value="Unassembled WGS sequence"/>
</dbReference>
<evidence type="ECO:0000313" key="2">
    <source>
        <dbReference type="Proteomes" id="UP000003340"/>
    </source>
</evidence>
<accession>C0ECK1</accession>
<dbReference type="STRING" id="537013.CLOSTMETH_01572"/>
<organism evidence="1 2">
    <name type="scientific">[Clostridium] methylpentosum DSM 5476</name>
    <dbReference type="NCBI Taxonomy" id="537013"/>
    <lineage>
        <taxon>Bacteria</taxon>
        <taxon>Bacillati</taxon>
        <taxon>Bacillota</taxon>
        <taxon>Clostridia</taxon>
        <taxon>Eubacteriales</taxon>
        <taxon>Oscillospiraceae</taxon>
        <taxon>Oscillospiraceae incertae sedis</taxon>
    </lineage>
</organism>
<name>C0ECK1_9FIRM</name>
<dbReference type="AlphaFoldDB" id="C0ECK1"/>
<evidence type="ECO:0000313" key="1">
    <source>
        <dbReference type="EMBL" id="EEG30817.1"/>
    </source>
</evidence>
<protein>
    <submittedName>
        <fullName evidence="1">Uncharacterized protein</fullName>
    </submittedName>
</protein>
<proteinExistence type="predicted"/>
<dbReference type="EMBL" id="ACEC01000052">
    <property type="protein sequence ID" value="EEG30817.1"/>
    <property type="molecule type" value="Genomic_DNA"/>
</dbReference>
<gene>
    <name evidence="1" type="ORF">CLOSTMETH_01572</name>
</gene>
<sequence>MSEIIPFQISKQVHPVGKPYCVFPTGLNPYSLCCKQRVK</sequence>
<reference evidence="1 2" key="2">
    <citation type="submission" date="2009-02" db="EMBL/GenBank/DDBJ databases">
        <title>Draft genome sequence of Clostridium methylpentosum (DSM 5476).</title>
        <authorList>
            <person name="Sudarsanam P."/>
            <person name="Ley R."/>
            <person name="Guruge J."/>
            <person name="Turnbaugh P.J."/>
            <person name="Mahowald M."/>
            <person name="Liep D."/>
            <person name="Gordon J."/>
        </authorList>
    </citation>
    <scope>NUCLEOTIDE SEQUENCE [LARGE SCALE GENOMIC DNA]</scope>
    <source>
        <strain evidence="1 2">DSM 5476</strain>
    </source>
</reference>
<keyword evidence="2" id="KW-1185">Reference proteome</keyword>
<comment type="caution">
    <text evidence="1">The sequence shown here is derived from an EMBL/GenBank/DDBJ whole genome shotgun (WGS) entry which is preliminary data.</text>
</comment>